<dbReference type="Gramene" id="Pp3c24_2020V3.3">
    <property type="protein sequence ID" value="PAC:32910859.CDS.1"/>
    <property type="gene ID" value="Pp3c24_2020"/>
</dbReference>
<name>A0A7I3Z1J4_PHYPA</name>
<reference evidence="1" key="3">
    <citation type="submission" date="2020-12" db="UniProtKB">
        <authorList>
            <consortium name="EnsemblPlants"/>
        </authorList>
    </citation>
    <scope>IDENTIFICATION</scope>
</reference>
<dbReference type="Proteomes" id="UP000006727">
    <property type="component" value="Chromosome 24"/>
</dbReference>
<dbReference type="AlphaFoldDB" id="A0A7I3Z1J4"/>
<accession>A0A7I3Z1J4</accession>
<sequence length="66" mass="7829">MRETIFQNTKNGFEGYCVSISVFHCLFLNGFGPETSFRRCPDSFIEWLSELITRSPYRHYLDEVSR</sequence>
<dbReference type="EnsemblPlants" id="Pp3c24_2020V3.3">
    <property type="protein sequence ID" value="PAC:32910859.CDS.1"/>
    <property type="gene ID" value="Pp3c24_2020"/>
</dbReference>
<reference evidence="1 2" key="1">
    <citation type="journal article" date="2008" name="Science">
        <title>The Physcomitrella genome reveals evolutionary insights into the conquest of land by plants.</title>
        <authorList>
            <person name="Rensing S."/>
            <person name="Lang D."/>
            <person name="Zimmer A."/>
            <person name="Terry A."/>
            <person name="Salamov A."/>
            <person name="Shapiro H."/>
            <person name="Nishiyama T."/>
            <person name="Perroud P.-F."/>
            <person name="Lindquist E."/>
            <person name="Kamisugi Y."/>
            <person name="Tanahashi T."/>
            <person name="Sakakibara K."/>
            <person name="Fujita T."/>
            <person name="Oishi K."/>
            <person name="Shin-I T."/>
            <person name="Kuroki Y."/>
            <person name="Toyoda A."/>
            <person name="Suzuki Y."/>
            <person name="Hashimoto A."/>
            <person name="Yamaguchi K."/>
            <person name="Sugano A."/>
            <person name="Kohara Y."/>
            <person name="Fujiyama A."/>
            <person name="Anterola A."/>
            <person name="Aoki S."/>
            <person name="Ashton N."/>
            <person name="Barbazuk W.B."/>
            <person name="Barker E."/>
            <person name="Bennetzen J."/>
            <person name="Bezanilla M."/>
            <person name="Blankenship R."/>
            <person name="Cho S.H."/>
            <person name="Dutcher S."/>
            <person name="Estelle M."/>
            <person name="Fawcett J.A."/>
            <person name="Gundlach H."/>
            <person name="Hanada K."/>
            <person name="Heyl A."/>
            <person name="Hicks K.A."/>
            <person name="Hugh J."/>
            <person name="Lohr M."/>
            <person name="Mayer K."/>
            <person name="Melkozernov A."/>
            <person name="Murata T."/>
            <person name="Nelson D."/>
            <person name="Pils B."/>
            <person name="Prigge M."/>
            <person name="Reiss B."/>
            <person name="Renner T."/>
            <person name="Rombauts S."/>
            <person name="Rushton P."/>
            <person name="Sanderfoot A."/>
            <person name="Schween G."/>
            <person name="Shiu S.-H."/>
            <person name="Stueber K."/>
            <person name="Theodoulou F.L."/>
            <person name="Tu H."/>
            <person name="Van de Peer Y."/>
            <person name="Verrier P.J."/>
            <person name="Waters E."/>
            <person name="Wood A."/>
            <person name="Yang L."/>
            <person name="Cove D."/>
            <person name="Cuming A."/>
            <person name="Hasebe M."/>
            <person name="Lucas S."/>
            <person name="Mishler D.B."/>
            <person name="Reski R."/>
            <person name="Grigoriev I."/>
            <person name="Quatrano R.S."/>
            <person name="Boore J.L."/>
        </authorList>
    </citation>
    <scope>NUCLEOTIDE SEQUENCE [LARGE SCALE GENOMIC DNA]</scope>
    <source>
        <strain evidence="1 2">cv. Gransden 2004</strain>
    </source>
</reference>
<dbReference type="EMBL" id="ABEU02000024">
    <property type="status" value="NOT_ANNOTATED_CDS"/>
    <property type="molecule type" value="Genomic_DNA"/>
</dbReference>
<keyword evidence="2" id="KW-1185">Reference proteome</keyword>
<dbReference type="Gramene" id="Pp3c24_2020V3.2">
    <property type="protein sequence ID" value="PAC:32910858.CDS.1"/>
    <property type="gene ID" value="Pp3c24_2020"/>
</dbReference>
<evidence type="ECO:0000313" key="2">
    <source>
        <dbReference type="Proteomes" id="UP000006727"/>
    </source>
</evidence>
<evidence type="ECO:0000313" key="1">
    <source>
        <dbReference type="EnsemblPlants" id="PAC:32910859.CDS.1"/>
    </source>
</evidence>
<organism evidence="1 2">
    <name type="scientific">Physcomitrium patens</name>
    <name type="common">Spreading-leaved earth moss</name>
    <name type="synonym">Physcomitrella patens</name>
    <dbReference type="NCBI Taxonomy" id="3218"/>
    <lineage>
        <taxon>Eukaryota</taxon>
        <taxon>Viridiplantae</taxon>
        <taxon>Streptophyta</taxon>
        <taxon>Embryophyta</taxon>
        <taxon>Bryophyta</taxon>
        <taxon>Bryophytina</taxon>
        <taxon>Bryopsida</taxon>
        <taxon>Funariidae</taxon>
        <taxon>Funariales</taxon>
        <taxon>Funariaceae</taxon>
        <taxon>Physcomitrium</taxon>
    </lineage>
</organism>
<protein>
    <submittedName>
        <fullName evidence="1">Uncharacterized protein</fullName>
    </submittedName>
</protein>
<proteinExistence type="predicted"/>
<reference evidence="1 2" key="2">
    <citation type="journal article" date="2018" name="Plant J.">
        <title>The Physcomitrella patens chromosome-scale assembly reveals moss genome structure and evolution.</title>
        <authorList>
            <person name="Lang D."/>
            <person name="Ullrich K.K."/>
            <person name="Murat F."/>
            <person name="Fuchs J."/>
            <person name="Jenkins J."/>
            <person name="Haas F.B."/>
            <person name="Piednoel M."/>
            <person name="Gundlach H."/>
            <person name="Van Bel M."/>
            <person name="Meyberg R."/>
            <person name="Vives C."/>
            <person name="Morata J."/>
            <person name="Symeonidi A."/>
            <person name="Hiss M."/>
            <person name="Muchero W."/>
            <person name="Kamisugi Y."/>
            <person name="Saleh O."/>
            <person name="Blanc G."/>
            <person name="Decker E.L."/>
            <person name="van Gessel N."/>
            <person name="Grimwood J."/>
            <person name="Hayes R.D."/>
            <person name="Graham S.W."/>
            <person name="Gunter L.E."/>
            <person name="McDaniel S.F."/>
            <person name="Hoernstein S.N.W."/>
            <person name="Larsson A."/>
            <person name="Li F.W."/>
            <person name="Perroud P.F."/>
            <person name="Phillips J."/>
            <person name="Ranjan P."/>
            <person name="Rokshar D.S."/>
            <person name="Rothfels C.J."/>
            <person name="Schneider L."/>
            <person name="Shu S."/>
            <person name="Stevenson D.W."/>
            <person name="Thummler F."/>
            <person name="Tillich M."/>
            <person name="Villarreal Aguilar J.C."/>
            <person name="Widiez T."/>
            <person name="Wong G.K."/>
            <person name="Wymore A."/>
            <person name="Zhang Y."/>
            <person name="Zimmer A.D."/>
            <person name="Quatrano R.S."/>
            <person name="Mayer K.F.X."/>
            <person name="Goodstein D."/>
            <person name="Casacuberta J.M."/>
            <person name="Vandepoele K."/>
            <person name="Reski R."/>
            <person name="Cuming A.C."/>
            <person name="Tuskan G.A."/>
            <person name="Maumus F."/>
            <person name="Salse J."/>
            <person name="Schmutz J."/>
            <person name="Rensing S.A."/>
        </authorList>
    </citation>
    <scope>NUCLEOTIDE SEQUENCE [LARGE SCALE GENOMIC DNA]</scope>
    <source>
        <strain evidence="1 2">cv. Gransden 2004</strain>
    </source>
</reference>
<dbReference type="EnsemblPlants" id="Pp3c24_2020V3.2">
    <property type="protein sequence ID" value="PAC:32910858.CDS.1"/>
    <property type="gene ID" value="Pp3c24_2020"/>
</dbReference>